<evidence type="ECO:0000313" key="2">
    <source>
        <dbReference type="WBParaSite" id="ACRNAN_scaffold12692.g11681.t1"/>
    </source>
</evidence>
<dbReference type="GO" id="GO:0003676">
    <property type="term" value="F:nucleic acid binding"/>
    <property type="evidence" value="ECO:0007669"/>
    <property type="project" value="InterPro"/>
</dbReference>
<accession>A0A914CQ94</accession>
<proteinExistence type="predicted"/>
<dbReference type="Proteomes" id="UP000887540">
    <property type="component" value="Unplaced"/>
</dbReference>
<sequence>MDHLPVGPYEPGSGWHSSPVWPAFWFAGDDDTNGEIDPYEGFNPGDTAYSGIHNWDPAKYGNCTLPDDIEKYFNGSGLVFWNERDTRAITEALESLDQEMINRAIDDWPRRLNAVIAANGGHFE</sequence>
<dbReference type="WBParaSite" id="ACRNAN_scaffold12692.g11681.t1">
    <property type="protein sequence ID" value="ACRNAN_scaffold12692.g11681.t1"/>
    <property type="gene ID" value="ACRNAN_scaffold12692.g11681"/>
</dbReference>
<organism evidence="1 2">
    <name type="scientific">Acrobeloides nanus</name>
    <dbReference type="NCBI Taxonomy" id="290746"/>
    <lineage>
        <taxon>Eukaryota</taxon>
        <taxon>Metazoa</taxon>
        <taxon>Ecdysozoa</taxon>
        <taxon>Nematoda</taxon>
        <taxon>Chromadorea</taxon>
        <taxon>Rhabditida</taxon>
        <taxon>Tylenchina</taxon>
        <taxon>Cephalobomorpha</taxon>
        <taxon>Cephaloboidea</taxon>
        <taxon>Cephalobidae</taxon>
        <taxon>Acrobeloides</taxon>
    </lineage>
</organism>
<dbReference type="Gene3D" id="3.30.420.10">
    <property type="entry name" value="Ribonuclease H-like superfamily/Ribonuclease H"/>
    <property type="match status" value="1"/>
</dbReference>
<evidence type="ECO:0000313" key="1">
    <source>
        <dbReference type="Proteomes" id="UP000887540"/>
    </source>
</evidence>
<dbReference type="AlphaFoldDB" id="A0A914CQ94"/>
<dbReference type="InterPro" id="IPR036397">
    <property type="entry name" value="RNaseH_sf"/>
</dbReference>
<name>A0A914CQ94_9BILA</name>
<protein>
    <submittedName>
        <fullName evidence="2">GH16 domain-containing protein</fullName>
    </submittedName>
</protein>
<keyword evidence="1" id="KW-1185">Reference proteome</keyword>
<reference evidence="2" key="1">
    <citation type="submission" date="2022-11" db="UniProtKB">
        <authorList>
            <consortium name="WormBaseParasite"/>
        </authorList>
    </citation>
    <scope>IDENTIFICATION</scope>
</reference>